<evidence type="ECO:0000313" key="3">
    <source>
        <dbReference type="Proteomes" id="UP000467428"/>
    </source>
</evidence>
<keyword evidence="1" id="KW-0732">Signal</keyword>
<dbReference type="EMBL" id="AP022593">
    <property type="protein sequence ID" value="BBY48264.1"/>
    <property type="molecule type" value="Genomic_DNA"/>
</dbReference>
<name>A0A7I7RUJ7_9MYCO</name>
<dbReference type="KEGG" id="marz:MARA_17320"/>
<gene>
    <name evidence="2" type="ORF">MARA_17320</name>
</gene>
<dbReference type="Proteomes" id="UP000467428">
    <property type="component" value="Chromosome"/>
</dbReference>
<feature type="chain" id="PRO_5029673178" evidence="1">
    <location>
        <begin position="37"/>
        <end position="206"/>
    </location>
</feature>
<accession>A0A7I7RUJ7</accession>
<dbReference type="AlphaFoldDB" id="A0A7I7RUJ7"/>
<organism evidence="2 3">
    <name type="scientific">Mycolicibacterium arabiense</name>
    <dbReference type="NCBI Taxonomy" id="1286181"/>
    <lineage>
        <taxon>Bacteria</taxon>
        <taxon>Bacillati</taxon>
        <taxon>Actinomycetota</taxon>
        <taxon>Actinomycetes</taxon>
        <taxon>Mycobacteriales</taxon>
        <taxon>Mycobacteriaceae</taxon>
        <taxon>Mycolicibacterium</taxon>
    </lineage>
</organism>
<evidence type="ECO:0000256" key="1">
    <source>
        <dbReference type="SAM" id="SignalP"/>
    </source>
</evidence>
<protein>
    <submittedName>
        <fullName evidence="2">Membrane protein</fullName>
    </submittedName>
</protein>
<sequence>MADDREGRTPMRMSAKLRLLSAACALFAAVIVVCQANPLAGSDLGRVDLRSTSAPMTGVSSSIKWPVIETVDPKPFDPCAEIPIDVIERLGLGFTPPIPEDGLRCHYDAGNYQMAVEAFVWRTYEATLPADAVELDIQGHRAAQFWIMKPTDWNNRNWITCMIAFKTSYGVLQQSIFYAPVYSADDVDCLQTNIQRANELAPYYKF</sequence>
<feature type="signal peptide" evidence="1">
    <location>
        <begin position="1"/>
        <end position="36"/>
    </location>
</feature>
<geneLocation type="plasmid" evidence="3">
    <name>pjcm18538 dna</name>
</geneLocation>
<evidence type="ECO:0000313" key="2">
    <source>
        <dbReference type="EMBL" id="BBY48264.1"/>
    </source>
</evidence>
<keyword evidence="3" id="KW-1185">Reference proteome</keyword>
<reference evidence="2 3" key="1">
    <citation type="journal article" date="2019" name="Emerg. Microbes Infect.">
        <title>Comprehensive subspecies identification of 175 nontuberculous mycobacteria species based on 7547 genomic profiles.</title>
        <authorList>
            <person name="Matsumoto Y."/>
            <person name="Kinjo T."/>
            <person name="Motooka D."/>
            <person name="Nabeya D."/>
            <person name="Jung N."/>
            <person name="Uechi K."/>
            <person name="Horii T."/>
            <person name="Iida T."/>
            <person name="Fujita J."/>
            <person name="Nakamura S."/>
        </authorList>
    </citation>
    <scope>NUCLEOTIDE SEQUENCE [LARGE SCALE GENOMIC DNA]</scope>
    <source>
        <strain evidence="2 3">JCM 18538</strain>
    </source>
</reference>
<proteinExistence type="predicted"/>